<evidence type="ECO:0000256" key="25">
    <source>
        <dbReference type="ARBA" id="ARBA00048561"/>
    </source>
</evidence>
<evidence type="ECO:0000256" key="18">
    <source>
        <dbReference type="ARBA" id="ARBA00023002"/>
    </source>
</evidence>
<evidence type="ECO:0000256" key="14">
    <source>
        <dbReference type="ARBA" id="ARBA00022741"/>
    </source>
</evidence>
<dbReference type="UniPathway" id="UPA00050">
    <property type="reaction ID" value="UER00063"/>
</dbReference>
<evidence type="ECO:0000259" key="31">
    <source>
        <dbReference type="Pfam" id="PF22468"/>
    </source>
</evidence>
<dbReference type="Gene3D" id="1.20.120.1320">
    <property type="entry name" value="Aspartokinase, catalytic domain"/>
    <property type="match status" value="1"/>
</dbReference>
<evidence type="ECO:0000256" key="2">
    <source>
        <dbReference type="ARBA" id="ARBA00004766"/>
    </source>
</evidence>
<dbReference type="InterPro" id="IPR036393">
    <property type="entry name" value="AceGlu_kinase-like_sf"/>
</dbReference>
<keyword evidence="22" id="KW-0486">Methionine biosynthesis</keyword>
<dbReference type="AlphaFoldDB" id="A0A1I4YTV3"/>
<evidence type="ECO:0000256" key="16">
    <source>
        <dbReference type="ARBA" id="ARBA00022840"/>
    </source>
</evidence>
<dbReference type="Gene3D" id="3.40.50.720">
    <property type="entry name" value="NAD(P)-binding Rossmann-like Domain"/>
    <property type="match status" value="1"/>
</dbReference>
<evidence type="ECO:0000256" key="8">
    <source>
        <dbReference type="ARBA" id="ARBA00010046"/>
    </source>
</evidence>
<dbReference type="GO" id="GO:0009089">
    <property type="term" value="P:lysine biosynthetic process via diaminopimelate"/>
    <property type="evidence" value="ECO:0007669"/>
    <property type="project" value="UniProtKB-UniPathway"/>
</dbReference>
<dbReference type="NCBIfam" id="NF006959">
    <property type="entry name" value="PRK09436.1"/>
    <property type="match status" value="1"/>
</dbReference>
<comment type="pathway">
    <text evidence="3">Amino-acid biosynthesis; L-methionine biosynthesis via de novo pathway; L-homoserine from L-aspartate: step 1/3.</text>
</comment>
<dbReference type="Pfam" id="PF03447">
    <property type="entry name" value="NAD_binding_3"/>
    <property type="match status" value="1"/>
</dbReference>
<comment type="function">
    <text evidence="24">Bifunctional aspartate kinase and homoserine dehydrogenase that catalyzes the first and the third steps toward the synthesis of lysine, methionine and threonine from aspartate.</text>
</comment>
<dbReference type="InterPro" id="IPR001342">
    <property type="entry name" value="HDH_cat"/>
</dbReference>
<dbReference type="InterPro" id="IPR054352">
    <property type="entry name" value="ACT_Aspartokinase"/>
</dbReference>
<comment type="cofactor">
    <cofactor evidence="1">
        <name>a metal cation</name>
        <dbReference type="ChEBI" id="CHEBI:25213"/>
    </cofactor>
</comment>
<keyword evidence="19" id="KW-0520">NAD</keyword>
<dbReference type="Gene3D" id="3.40.1160.10">
    <property type="entry name" value="Acetylglutamate kinase-like"/>
    <property type="match status" value="1"/>
</dbReference>
<dbReference type="InterPro" id="IPR001048">
    <property type="entry name" value="Asp/Glu/Uridylate_kinase"/>
</dbReference>
<sequence length="801" mass="88186">MSKVLKFGGKSLASLHTNNNLLNIIANYLETSTLIIVVSAIGNTTDLLLELLEKAKENKPYTDQLQELNALNFYPQINTEEHFKLIENILQGVSLIQDYSAKVQDLLLAQGELISSKVVTQLLLNQGLQATFVNSSQLIKTDAYFTAANVNETLTELAVKTEFEKLSDKKLIVLGGFIGSTAENEITTLGRNGSNLTAALIANYTQAEEFLNFTHVDGIYTANPEWVASAKRIEHLNYSEANELATFGASILHAKTIVPLIDKKIPLRILNTLNPDSTGTLISAEPTPNGVKSLTVLQNVALINFHGKGLFGKVGVDARIFNALAKNNISVSVISQGSSERGLGFVVNDSEATSAKEILEHEFQHDFYTKDVENISINNNIAVVSIIGQDLKSFHKPYSALVKNGIVPILFNNSVSGKNISLVIEKEQFKKALHVIHGQIFGVNKTVNIAVVGKGTVGSVLIDQIVASKNQISERKNIDLNIFAIANSHSVYFSTNGFNTNWQDQFNIPQPNSLSSIIEYAKENHLENLILIDNTAAESLPNRYNDFIDNGFDIVSSNKIANTLSFEFYKNLRENLKKNQKQYLYETNVGAGLPLIDNIKLLHLSGENITKIKGVFSGTLSYIFNLFSVENKPFSEVLRAAIEKGFTEPDPRDDLSGTDVARKLLILARELDLENELQDISIQNLIPTEFQSLTVQEFLAQLSGLNNHYDDLKQQLKANEVLRYVGELSGDLQQQKGVLETKLVKVDKNSALGQLSGSDSIFEIYTESYGDRPIIIQGAGAGAHVTARGVFGDILRLAEKK</sequence>
<dbReference type="Pfam" id="PF22468">
    <property type="entry name" value="ACT_9"/>
    <property type="match status" value="1"/>
</dbReference>
<dbReference type="EMBL" id="FOVI01000005">
    <property type="protein sequence ID" value="SFN41060.1"/>
    <property type="molecule type" value="Genomic_DNA"/>
</dbReference>
<dbReference type="PIRSF" id="PIRSF000727">
    <property type="entry name" value="ThrA"/>
    <property type="match status" value="1"/>
</dbReference>
<dbReference type="SUPFAM" id="SSF53633">
    <property type="entry name" value="Carbamate kinase-like"/>
    <property type="match status" value="1"/>
</dbReference>
<evidence type="ECO:0000256" key="15">
    <source>
        <dbReference type="ARBA" id="ARBA00022777"/>
    </source>
</evidence>
<comment type="pathway">
    <text evidence="2">Amino-acid biosynthesis; L-lysine biosynthesis via DAP pathway; (S)-tetrahydrodipicolinate from L-aspartate: step 1/4.</text>
</comment>
<dbReference type="InterPro" id="IPR011147">
    <property type="entry name" value="Bifunc_Aspkin/hSer_DH"/>
</dbReference>
<dbReference type="InterPro" id="IPR042199">
    <property type="entry name" value="AsparK_Bifunc_asparK/hSer_DH"/>
</dbReference>
<evidence type="ECO:0000256" key="6">
    <source>
        <dbReference type="ARBA" id="ARBA00005139"/>
    </source>
</evidence>
<dbReference type="Gene3D" id="3.30.360.10">
    <property type="entry name" value="Dihydrodipicolinate Reductase, domain 2"/>
    <property type="match status" value="1"/>
</dbReference>
<dbReference type="InterPro" id="IPR001341">
    <property type="entry name" value="Asp_kinase"/>
</dbReference>
<dbReference type="Pfam" id="PF00696">
    <property type="entry name" value="AA_kinase"/>
    <property type="match status" value="1"/>
</dbReference>
<dbReference type="PANTHER" id="PTHR43070:SF5">
    <property type="entry name" value="HOMOSERINE DEHYDROGENASE"/>
    <property type="match status" value="1"/>
</dbReference>
<feature type="domain" description="Aspartate/homoserine dehydrogenase NAD-binding" evidence="30">
    <location>
        <begin position="453"/>
        <end position="586"/>
    </location>
</feature>
<protein>
    <submittedName>
        <fullName evidence="32">Aspartate kinase</fullName>
    </submittedName>
</protein>
<evidence type="ECO:0000256" key="7">
    <source>
        <dbReference type="ARBA" id="ARBA00007952"/>
    </source>
</evidence>
<evidence type="ECO:0000259" key="29">
    <source>
        <dbReference type="Pfam" id="PF00742"/>
    </source>
</evidence>
<evidence type="ECO:0000256" key="20">
    <source>
        <dbReference type="ARBA" id="ARBA00023053"/>
    </source>
</evidence>
<comment type="subunit">
    <text evidence="9">Homotetramer.</text>
</comment>
<dbReference type="InterPro" id="IPR049638">
    <property type="entry name" value="AK-HD"/>
</dbReference>
<dbReference type="Gene3D" id="3.30.2130.10">
    <property type="entry name" value="VC0802-like"/>
    <property type="match status" value="1"/>
</dbReference>
<dbReference type="STRING" id="913024.SAMN05421741_10534"/>
<reference evidence="33" key="1">
    <citation type="submission" date="2016-10" db="EMBL/GenBank/DDBJ databases">
        <authorList>
            <person name="Varghese N."/>
            <person name="Submissions S."/>
        </authorList>
    </citation>
    <scope>NUCLEOTIDE SEQUENCE [LARGE SCALE GENOMIC DNA]</scope>
    <source>
        <strain evidence="33">DS-12</strain>
    </source>
</reference>
<dbReference type="OrthoDB" id="9799110at2"/>
<name>A0A1I4YTV3_9FLAO</name>
<comment type="similarity">
    <text evidence="8">In the N-terminal section; belongs to the aspartokinase family.</text>
</comment>
<dbReference type="GO" id="GO:0009088">
    <property type="term" value="P:threonine biosynthetic process"/>
    <property type="evidence" value="ECO:0007669"/>
    <property type="project" value="UniProtKB-UniPathway"/>
</dbReference>
<keyword evidence="18" id="KW-0560">Oxidoreductase</keyword>
<dbReference type="CDD" id="cd04921">
    <property type="entry name" value="ACT_AKi-HSDH-ThrA-like_1"/>
    <property type="match status" value="1"/>
</dbReference>
<feature type="domain" description="Homoserine dehydrogenase catalytic" evidence="29">
    <location>
        <begin position="594"/>
        <end position="795"/>
    </location>
</feature>
<keyword evidence="15 32" id="KW-0418">Kinase</keyword>
<dbReference type="FunFam" id="3.30.360.10:FF:000006">
    <property type="entry name" value="Bifunctional aspartokinase/homoserine dehydrogenase"/>
    <property type="match status" value="1"/>
</dbReference>
<dbReference type="SUPFAM" id="SSF55347">
    <property type="entry name" value="Glyceraldehyde-3-phosphate dehydrogenase-like, C-terminal domain"/>
    <property type="match status" value="1"/>
</dbReference>
<evidence type="ECO:0000256" key="3">
    <source>
        <dbReference type="ARBA" id="ARBA00004986"/>
    </source>
</evidence>
<dbReference type="InterPro" id="IPR045865">
    <property type="entry name" value="ACT-like_dom_sf"/>
</dbReference>
<evidence type="ECO:0000256" key="17">
    <source>
        <dbReference type="ARBA" id="ARBA00022857"/>
    </source>
</evidence>
<dbReference type="PANTHER" id="PTHR43070">
    <property type="match status" value="1"/>
</dbReference>
<dbReference type="InterPro" id="IPR019811">
    <property type="entry name" value="HDH_CS"/>
</dbReference>
<dbReference type="GO" id="GO:0009090">
    <property type="term" value="P:homoserine biosynthetic process"/>
    <property type="evidence" value="ECO:0007669"/>
    <property type="project" value="UniProtKB-ARBA"/>
</dbReference>
<comment type="catalytic activity">
    <reaction evidence="26">
        <text>L-homoserine + NADP(+) = L-aspartate 4-semialdehyde + NADPH + H(+)</text>
        <dbReference type="Rhea" id="RHEA:15761"/>
        <dbReference type="ChEBI" id="CHEBI:15378"/>
        <dbReference type="ChEBI" id="CHEBI:57476"/>
        <dbReference type="ChEBI" id="CHEBI:57783"/>
        <dbReference type="ChEBI" id="CHEBI:58349"/>
        <dbReference type="ChEBI" id="CHEBI:537519"/>
        <dbReference type="EC" id="1.1.1.3"/>
    </reaction>
    <physiologicalReaction direction="right-to-left" evidence="26">
        <dbReference type="Rhea" id="RHEA:15763"/>
    </physiologicalReaction>
</comment>
<proteinExistence type="inferred from homology"/>
<evidence type="ECO:0000256" key="12">
    <source>
        <dbReference type="ARBA" id="ARBA00022697"/>
    </source>
</evidence>
<evidence type="ECO:0000259" key="30">
    <source>
        <dbReference type="Pfam" id="PF03447"/>
    </source>
</evidence>
<dbReference type="InterPro" id="IPR005106">
    <property type="entry name" value="Asp/hSer_DH_NAD-bd"/>
</dbReference>
<keyword evidence="21" id="KW-0457">Lysine biosynthesis</keyword>
<evidence type="ECO:0000256" key="22">
    <source>
        <dbReference type="ARBA" id="ARBA00023167"/>
    </source>
</evidence>
<evidence type="ECO:0000256" key="26">
    <source>
        <dbReference type="ARBA" id="ARBA00048841"/>
    </source>
</evidence>
<evidence type="ECO:0000313" key="32">
    <source>
        <dbReference type="EMBL" id="SFN41060.1"/>
    </source>
</evidence>
<comment type="catalytic activity">
    <reaction evidence="27">
        <text>L-homoserine + NAD(+) = L-aspartate 4-semialdehyde + NADH + H(+)</text>
        <dbReference type="Rhea" id="RHEA:15757"/>
        <dbReference type="ChEBI" id="CHEBI:15378"/>
        <dbReference type="ChEBI" id="CHEBI:57476"/>
        <dbReference type="ChEBI" id="CHEBI:57540"/>
        <dbReference type="ChEBI" id="CHEBI:57945"/>
        <dbReference type="ChEBI" id="CHEBI:537519"/>
        <dbReference type="EC" id="1.1.1.3"/>
    </reaction>
    <physiologicalReaction direction="right-to-left" evidence="27">
        <dbReference type="Rhea" id="RHEA:15759"/>
    </physiologicalReaction>
</comment>
<keyword evidence="12" id="KW-0791">Threonine biosynthesis</keyword>
<accession>A0A1I4YTV3</accession>
<evidence type="ECO:0000256" key="19">
    <source>
        <dbReference type="ARBA" id="ARBA00023027"/>
    </source>
</evidence>
<dbReference type="GO" id="GO:0004072">
    <property type="term" value="F:aspartate kinase activity"/>
    <property type="evidence" value="ECO:0007669"/>
    <property type="project" value="UniProtKB-EC"/>
</dbReference>
<dbReference type="GO" id="GO:0005524">
    <property type="term" value="F:ATP binding"/>
    <property type="evidence" value="ECO:0007669"/>
    <property type="project" value="UniProtKB-KW"/>
</dbReference>
<feature type="domain" description="Aspartokinase ACT" evidence="31">
    <location>
        <begin position="304"/>
        <end position="363"/>
    </location>
</feature>
<dbReference type="GO" id="GO:0009086">
    <property type="term" value="P:methionine biosynthetic process"/>
    <property type="evidence" value="ECO:0007669"/>
    <property type="project" value="UniProtKB-KW"/>
</dbReference>
<comment type="pathway">
    <text evidence="5">Amino-acid biosynthesis; L-methionine biosynthesis via de novo pathway; L-homoserine from L-aspartate: step 3/3.</text>
</comment>
<keyword evidence="10" id="KW-0028">Amino-acid biosynthesis</keyword>
<evidence type="ECO:0000256" key="13">
    <source>
        <dbReference type="ARBA" id="ARBA00022723"/>
    </source>
</evidence>
<evidence type="ECO:0000256" key="21">
    <source>
        <dbReference type="ARBA" id="ARBA00023154"/>
    </source>
</evidence>
<keyword evidence="14" id="KW-0547">Nucleotide-binding</keyword>
<comment type="pathway">
    <text evidence="6">Amino-acid biosynthesis; L-threonine biosynthesis; L-threonine from L-aspartate: step 1/5.</text>
</comment>
<dbReference type="UniPathway" id="UPA00051">
    <property type="reaction ID" value="UER00465"/>
</dbReference>
<comment type="pathway">
    <text evidence="4">Amino-acid biosynthesis; L-threonine biosynthesis; L-threonine from L-aspartate: step 3/5.</text>
</comment>
<evidence type="ECO:0000256" key="27">
    <source>
        <dbReference type="ARBA" id="ARBA00049031"/>
    </source>
</evidence>
<keyword evidence="16" id="KW-0067">ATP-binding</keyword>
<dbReference type="GO" id="GO:0046872">
    <property type="term" value="F:metal ion binding"/>
    <property type="evidence" value="ECO:0007669"/>
    <property type="project" value="UniProtKB-KW"/>
</dbReference>
<evidence type="ECO:0000256" key="4">
    <source>
        <dbReference type="ARBA" id="ARBA00005056"/>
    </source>
</evidence>
<dbReference type="InterPro" id="IPR036291">
    <property type="entry name" value="NAD(P)-bd_dom_sf"/>
</dbReference>
<evidence type="ECO:0000259" key="28">
    <source>
        <dbReference type="Pfam" id="PF00696"/>
    </source>
</evidence>
<evidence type="ECO:0000256" key="23">
    <source>
        <dbReference type="ARBA" id="ARBA00023268"/>
    </source>
</evidence>
<dbReference type="PROSITE" id="PS01042">
    <property type="entry name" value="HOMOSER_DHGENASE"/>
    <property type="match status" value="1"/>
</dbReference>
<keyword evidence="11" id="KW-0808">Transferase</keyword>
<evidence type="ECO:0000256" key="5">
    <source>
        <dbReference type="ARBA" id="ARBA00005062"/>
    </source>
</evidence>
<keyword evidence="23" id="KW-0511">Multifunctional enzyme</keyword>
<feature type="domain" description="Aspartate/glutamate/uridylate kinase" evidence="28">
    <location>
        <begin position="3"/>
        <end position="271"/>
    </location>
</feature>
<dbReference type="NCBIfam" id="TIGR00657">
    <property type="entry name" value="asp_kinases"/>
    <property type="match status" value="1"/>
</dbReference>
<keyword evidence="20" id="KW-0915">Sodium</keyword>
<evidence type="ECO:0000256" key="10">
    <source>
        <dbReference type="ARBA" id="ARBA00022605"/>
    </source>
</evidence>
<comment type="similarity">
    <text evidence="7">In the C-terminal section; belongs to the homoserine dehydrogenase family.</text>
</comment>
<gene>
    <name evidence="32" type="ORF">SAMN05421741_10534</name>
</gene>
<evidence type="ECO:0000256" key="9">
    <source>
        <dbReference type="ARBA" id="ARBA00011881"/>
    </source>
</evidence>
<dbReference type="GO" id="GO:0050661">
    <property type="term" value="F:NADP binding"/>
    <property type="evidence" value="ECO:0007669"/>
    <property type="project" value="InterPro"/>
</dbReference>
<organism evidence="32 33">
    <name type="scientific">Paenimyroides ummariense</name>
    <dbReference type="NCBI Taxonomy" id="913024"/>
    <lineage>
        <taxon>Bacteria</taxon>
        <taxon>Pseudomonadati</taxon>
        <taxon>Bacteroidota</taxon>
        <taxon>Flavobacteriia</taxon>
        <taxon>Flavobacteriales</taxon>
        <taxon>Flavobacteriaceae</taxon>
        <taxon>Paenimyroides</taxon>
    </lineage>
</organism>
<dbReference type="GO" id="GO:0004412">
    <property type="term" value="F:homoserine dehydrogenase activity"/>
    <property type="evidence" value="ECO:0007669"/>
    <property type="project" value="UniProtKB-EC"/>
</dbReference>
<dbReference type="UniPathway" id="UPA00034">
    <property type="reaction ID" value="UER00015"/>
</dbReference>
<keyword evidence="17" id="KW-0521">NADP</keyword>
<evidence type="ECO:0000256" key="24">
    <source>
        <dbReference type="ARBA" id="ARBA00044938"/>
    </source>
</evidence>
<dbReference type="SUPFAM" id="SSF55021">
    <property type="entry name" value="ACT-like"/>
    <property type="match status" value="2"/>
</dbReference>
<evidence type="ECO:0000256" key="1">
    <source>
        <dbReference type="ARBA" id="ARBA00001920"/>
    </source>
</evidence>
<keyword evidence="33" id="KW-1185">Reference proteome</keyword>
<dbReference type="SUPFAM" id="SSF51735">
    <property type="entry name" value="NAD(P)-binding Rossmann-fold domains"/>
    <property type="match status" value="1"/>
</dbReference>
<keyword evidence="13" id="KW-0479">Metal-binding</keyword>
<dbReference type="Pfam" id="PF00742">
    <property type="entry name" value="Homoserine_dh"/>
    <property type="match status" value="1"/>
</dbReference>
<comment type="catalytic activity">
    <reaction evidence="25">
        <text>L-aspartate + ATP = 4-phospho-L-aspartate + ADP</text>
        <dbReference type="Rhea" id="RHEA:23776"/>
        <dbReference type="ChEBI" id="CHEBI:29991"/>
        <dbReference type="ChEBI" id="CHEBI:30616"/>
        <dbReference type="ChEBI" id="CHEBI:57535"/>
        <dbReference type="ChEBI" id="CHEBI:456216"/>
        <dbReference type="EC" id="2.7.2.4"/>
    </reaction>
    <physiologicalReaction direction="left-to-right" evidence="25">
        <dbReference type="Rhea" id="RHEA:23777"/>
    </physiologicalReaction>
</comment>
<evidence type="ECO:0000313" key="33">
    <source>
        <dbReference type="Proteomes" id="UP000199036"/>
    </source>
</evidence>
<evidence type="ECO:0000256" key="11">
    <source>
        <dbReference type="ARBA" id="ARBA00022679"/>
    </source>
</evidence>
<dbReference type="RefSeq" id="WP_091520219.1">
    <property type="nucleotide sequence ID" value="NZ_FOVI01000005.1"/>
</dbReference>
<dbReference type="Proteomes" id="UP000199036">
    <property type="component" value="Unassembled WGS sequence"/>
</dbReference>